<dbReference type="RefSeq" id="WP_301664168.1">
    <property type="nucleotide sequence ID" value="NZ_VCYH01000005.1"/>
</dbReference>
<keyword evidence="2" id="KW-1185">Reference proteome</keyword>
<dbReference type="Proteomes" id="UP001168338">
    <property type="component" value="Unassembled WGS sequence"/>
</dbReference>
<gene>
    <name evidence="1" type="ORF">FGU65_09070</name>
</gene>
<sequence>MSVIQDAVKELEQRLQDSGCESGIVTLGVNYEAEKCQYPKGVCMEAEFGGSSGEFITTDPLRAKTRVSFMFDAPLTDPKQRGAACAITNAVSAFLCMARKLHACTPDNYRECRADLARVIAGKTIYCVGPNYVVEETMKEYLTDDPAAADIFLVTGQGLVSDEGLSVIDAWQGKKRMFFLGPSTAGVSALLDLEHWCPYGR</sequence>
<organism evidence="1 2">
    <name type="scientific">Methanoculleus frigidifontis</name>
    <dbReference type="NCBI Taxonomy" id="2584085"/>
    <lineage>
        <taxon>Archaea</taxon>
        <taxon>Methanobacteriati</taxon>
        <taxon>Methanobacteriota</taxon>
        <taxon>Stenosarchaea group</taxon>
        <taxon>Methanomicrobia</taxon>
        <taxon>Methanomicrobiales</taxon>
        <taxon>Methanomicrobiaceae</taxon>
        <taxon>Methanoculleus</taxon>
    </lineage>
</organism>
<reference evidence="1" key="1">
    <citation type="submission" date="2019-05" db="EMBL/GenBank/DDBJ databases">
        <title>Methanoculleus sp. FWC-SCC1, a methanogenic archaeon isolated from deep marine cold seep.</title>
        <authorList>
            <person name="Chen Y.-W."/>
            <person name="Chen S.-C."/>
            <person name="Teng N.-H."/>
            <person name="Lai M.-C."/>
        </authorList>
    </citation>
    <scope>NUCLEOTIDE SEQUENCE</scope>
    <source>
        <strain evidence="1">FWC-SCC1</strain>
    </source>
</reference>
<protein>
    <recommendedName>
        <fullName evidence="3">DUF169 domain-containing protein</fullName>
    </recommendedName>
</protein>
<accession>A0ABT8MAX8</accession>
<proteinExistence type="predicted"/>
<evidence type="ECO:0000313" key="1">
    <source>
        <dbReference type="EMBL" id="MDN7025036.1"/>
    </source>
</evidence>
<comment type="caution">
    <text evidence="1">The sequence shown here is derived from an EMBL/GenBank/DDBJ whole genome shotgun (WGS) entry which is preliminary data.</text>
</comment>
<dbReference type="EMBL" id="VCYH01000005">
    <property type="protein sequence ID" value="MDN7025036.1"/>
    <property type="molecule type" value="Genomic_DNA"/>
</dbReference>
<dbReference type="SUPFAM" id="SSF159713">
    <property type="entry name" value="Dhaf3308-like"/>
    <property type="match status" value="1"/>
</dbReference>
<evidence type="ECO:0008006" key="3">
    <source>
        <dbReference type="Google" id="ProtNLM"/>
    </source>
</evidence>
<evidence type="ECO:0000313" key="2">
    <source>
        <dbReference type="Proteomes" id="UP001168338"/>
    </source>
</evidence>
<name>A0ABT8MAX8_9EURY</name>